<feature type="domain" description="CHY-type" evidence="6">
    <location>
        <begin position="62"/>
        <end position="130"/>
    </location>
</feature>
<gene>
    <name evidence="8" type="ORF">CANCADRAFT_11927</name>
</gene>
<evidence type="ECO:0000256" key="2">
    <source>
        <dbReference type="ARBA" id="ARBA00022771"/>
    </source>
</evidence>
<dbReference type="InterPro" id="IPR039512">
    <property type="entry name" value="RCHY1_zinc-ribbon"/>
</dbReference>
<dbReference type="GO" id="GO:0006511">
    <property type="term" value="P:ubiquitin-dependent protein catabolic process"/>
    <property type="evidence" value="ECO:0007669"/>
    <property type="project" value="TreeGrafter"/>
</dbReference>
<dbReference type="Gene3D" id="2.20.28.10">
    <property type="match status" value="1"/>
</dbReference>
<keyword evidence="9" id="KW-1185">Reference proteome</keyword>
<dbReference type="SUPFAM" id="SSF161245">
    <property type="entry name" value="Zinc hairpin stack"/>
    <property type="match status" value="1"/>
</dbReference>
<dbReference type="InterPro" id="IPR001841">
    <property type="entry name" value="Znf_RING"/>
</dbReference>
<evidence type="ECO:0000259" key="7">
    <source>
        <dbReference type="PROSITE" id="PS51270"/>
    </source>
</evidence>
<dbReference type="Gene3D" id="3.30.40.10">
    <property type="entry name" value="Zinc/RING finger domain, C3HC4 (zinc finger)"/>
    <property type="match status" value="1"/>
</dbReference>
<dbReference type="CDD" id="cd16464">
    <property type="entry name" value="RING-H2_Pirh2-like"/>
    <property type="match status" value="1"/>
</dbReference>
<keyword evidence="3" id="KW-0862">Zinc</keyword>
<evidence type="ECO:0000313" key="8">
    <source>
        <dbReference type="EMBL" id="ODV91574.1"/>
    </source>
</evidence>
<dbReference type="GO" id="GO:0016567">
    <property type="term" value="P:protein ubiquitination"/>
    <property type="evidence" value="ECO:0007669"/>
    <property type="project" value="TreeGrafter"/>
</dbReference>
<dbReference type="GO" id="GO:0005634">
    <property type="term" value="C:nucleus"/>
    <property type="evidence" value="ECO:0007669"/>
    <property type="project" value="TreeGrafter"/>
</dbReference>
<evidence type="ECO:0000256" key="4">
    <source>
        <dbReference type="PROSITE-ProRule" id="PRU00601"/>
    </source>
</evidence>
<dbReference type="OrthoDB" id="411372at2759"/>
<dbReference type="AlphaFoldDB" id="A0A1E4TII0"/>
<organism evidence="8 9">
    <name type="scientific">Tortispora caseinolytica NRRL Y-17796</name>
    <dbReference type="NCBI Taxonomy" id="767744"/>
    <lineage>
        <taxon>Eukaryota</taxon>
        <taxon>Fungi</taxon>
        <taxon>Dikarya</taxon>
        <taxon>Ascomycota</taxon>
        <taxon>Saccharomycotina</taxon>
        <taxon>Trigonopsidomycetes</taxon>
        <taxon>Trigonopsidales</taxon>
        <taxon>Trigonopsidaceae</taxon>
        <taxon>Tortispora</taxon>
    </lineage>
</organism>
<evidence type="ECO:0000313" key="9">
    <source>
        <dbReference type="Proteomes" id="UP000095023"/>
    </source>
</evidence>
<proteinExistence type="predicted"/>
<keyword evidence="2 4" id="KW-0863">Zinc-finger</keyword>
<dbReference type="InterPro" id="IPR037275">
    <property type="entry name" value="Znf_CTCHY_sf"/>
</dbReference>
<evidence type="ECO:0008006" key="10">
    <source>
        <dbReference type="Google" id="ProtNLM"/>
    </source>
</evidence>
<dbReference type="SUPFAM" id="SSF57850">
    <property type="entry name" value="RING/U-box"/>
    <property type="match status" value="1"/>
</dbReference>
<feature type="non-terminal residue" evidence="8">
    <location>
        <position position="312"/>
    </location>
</feature>
<dbReference type="SMART" id="SM00184">
    <property type="entry name" value="RING"/>
    <property type="match status" value="1"/>
</dbReference>
<feature type="domain" description="RING-type" evidence="5">
    <location>
        <begin position="199"/>
        <end position="240"/>
    </location>
</feature>
<dbReference type="PROSITE" id="PS51270">
    <property type="entry name" value="ZF_CTCHY"/>
    <property type="match status" value="1"/>
</dbReference>
<protein>
    <recommendedName>
        <fullName evidence="10">RING-type domain-containing protein</fullName>
    </recommendedName>
</protein>
<keyword evidence="1" id="KW-0479">Metal-binding</keyword>
<dbReference type="GO" id="GO:0061630">
    <property type="term" value="F:ubiquitin protein ligase activity"/>
    <property type="evidence" value="ECO:0007669"/>
    <property type="project" value="TreeGrafter"/>
</dbReference>
<dbReference type="PANTHER" id="PTHR21319">
    <property type="entry name" value="RING FINGER AND CHY ZINC FINGER DOMAIN-CONTAINING PROTEIN 1"/>
    <property type="match status" value="1"/>
</dbReference>
<dbReference type="SUPFAM" id="SSF161219">
    <property type="entry name" value="CHY zinc finger-like"/>
    <property type="match status" value="1"/>
</dbReference>
<dbReference type="EMBL" id="KV453841">
    <property type="protein sequence ID" value="ODV91574.1"/>
    <property type="molecule type" value="Genomic_DNA"/>
</dbReference>
<reference evidence="9" key="1">
    <citation type="submission" date="2016-02" db="EMBL/GenBank/DDBJ databases">
        <title>Comparative genomics of biotechnologically important yeasts.</title>
        <authorList>
            <consortium name="DOE Joint Genome Institute"/>
            <person name="Riley R."/>
            <person name="Haridas S."/>
            <person name="Wolfe K.H."/>
            <person name="Lopes M.R."/>
            <person name="Hittinger C.T."/>
            <person name="Goker M."/>
            <person name="Salamov A."/>
            <person name="Wisecaver J."/>
            <person name="Long T.M."/>
            <person name="Aerts A.L."/>
            <person name="Barry K."/>
            <person name="Choi C."/>
            <person name="Clum A."/>
            <person name="Coughlan A.Y."/>
            <person name="Deshpande S."/>
            <person name="Douglass A.P."/>
            <person name="Hanson S.J."/>
            <person name="Klenk H.-P."/>
            <person name="Labutti K."/>
            <person name="Lapidus A."/>
            <person name="Lindquist E."/>
            <person name="Lipzen A."/>
            <person name="Meier-Kolthoff J.P."/>
            <person name="Ohm R.A."/>
            <person name="Otillar R.P."/>
            <person name="Pangilinan J."/>
            <person name="Peng Y."/>
            <person name="Rokas A."/>
            <person name="Rosa C.A."/>
            <person name="Scheuner C."/>
            <person name="Sibirny A.A."/>
            <person name="Slot J.C."/>
            <person name="Stielow J.B."/>
            <person name="Sun H."/>
            <person name="Kurtzman C.P."/>
            <person name="Blackwell M."/>
            <person name="Jeffries T.W."/>
            <person name="Grigoriev I.V."/>
        </authorList>
    </citation>
    <scope>NUCLEOTIDE SEQUENCE [LARGE SCALE GENOMIC DNA]</scope>
    <source>
        <strain evidence="9">NRRL Y-17796</strain>
    </source>
</reference>
<feature type="domain" description="CTCHY-type" evidence="7">
    <location>
        <begin position="132"/>
        <end position="198"/>
    </location>
</feature>
<sequence>DPELADEQSALRAKIRDLKSGGLSDRELTREMQKLMTAKFYALTANKKILPRSNLLPTYWDKENDILGCAHYQRGVKVQCSHCGRWYTCRFCHDEVERDHRLIRSETKNMLCMRCSTIQPCAADCYECGACTAHYYCDKCKLWDDDVTKSIYHCSECGICRVGQGLGKDFFHCKTCNVCMDISLEDSHRCVENSTDCDCPICGEYMFTSTQTVVFMPCGHSIHQSCYYEHTRRSYKCPTCARSIINMESKFRMLDREIEMTQLPQPYCNWRVVIGCNDCSCKSNIKFHFLGLRCDNCGSYNTAQVRLIKGED</sequence>
<accession>A0A1E4TII0</accession>
<dbReference type="InterPro" id="IPR008913">
    <property type="entry name" value="Znf_CHY"/>
</dbReference>
<dbReference type="InterPro" id="IPR017921">
    <property type="entry name" value="Znf_CTCHY"/>
</dbReference>
<dbReference type="PANTHER" id="PTHR21319:SF0">
    <property type="entry name" value="AND RING FINGER DOMAIN PROTEIN, PUTATIVE (AFU_ORTHOLOGUE AFUA_1G08900)-RELATED"/>
    <property type="match status" value="1"/>
</dbReference>
<dbReference type="PROSITE" id="PS51266">
    <property type="entry name" value="ZF_CHY"/>
    <property type="match status" value="1"/>
</dbReference>
<dbReference type="InterPro" id="IPR013083">
    <property type="entry name" value="Znf_RING/FYVE/PHD"/>
</dbReference>
<evidence type="ECO:0000256" key="1">
    <source>
        <dbReference type="ARBA" id="ARBA00022723"/>
    </source>
</evidence>
<evidence type="ECO:0000259" key="5">
    <source>
        <dbReference type="PROSITE" id="PS50089"/>
    </source>
</evidence>
<dbReference type="Proteomes" id="UP000095023">
    <property type="component" value="Unassembled WGS sequence"/>
</dbReference>
<dbReference type="Pfam" id="PF14599">
    <property type="entry name" value="zinc_ribbon_6"/>
    <property type="match status" value="1"/>
</dbReference>
<evidence type="ECO:0000259" key="6">
    <source>
        <dbReference type="PROSITE" id="PS51266"/>
    </source>
</evidence>
<name>A0A1E4TII0_9ASCO</name>
<dbReference type="InterPro" id="IPR037274">
    <property type="entry name" value="Znf_CHY_sf"/>
</dbReference>
<dbReference type="GO" id="GO:0008270">
    <property type="term" value="F:zinc ion binding"/>
    <property type="evidence" value="ECO:0007669"/>
    <property type="project" value="UniProtKB-KW"/>
</dbReference>
<evidence type="ECO:0000256" key="3">
    <source>
        <dbReference type="ARBA" id="ARBA00022833"/>
    </source>
</evidence>
<dbReference type="Pfam" id="PF05495">
    <property type="entry name" value="zf-CHY"/>
    <property type="match status" value="1"/>
</dbReference>
<dbReference type="PROSITE" id="PS50089">
    <property type="entry name" value="ZF_RING_2"/>
    <property type="match status" value="1"/>
</dbReference>
<feature type="non-terminal residue" evidence="8">
    <location>
        <position position="1"/>
    </location>
</feature>
<dbReference type="Pfam" id="PF13639">
    <property type="entry name" value="zf-RING_2"/>
    <property type="match status" value="1"/>
</dbReference>